<dbReference type="KEGG" id="vpy:HZI73_09865"/>
<gene>
    <name evidence="2" type="ORF">HZI73_09865</name>
</gene>
<keyword evidence="3" id="KW-1185">Reference proteome</keyword>
<dbReference type="InterPro" id="IPR024207">
    <property type="entry name" value="CotJB_dom"/>
</dbReference>
<proteinExistence type="predicted"/>
<evidence type="ECO:0000313" key="2">
    <source>
        <dbReference type="EMBL" id="QUI22587.1"/>
    </source>
</evidence>
<accession>A0A8J8SGP7</accession>
<feature type="domain" description="Protein CotJB" evidence="1">
    <location>
        <begin position="5"/>
        <end position="80"/>
    </location>
</feature>
<reference evidence="2" key="1">
    <citation type="submission" date="2020-07" db="EMBL/GenBank/DDBJ databases">
        <title>Vallitalea pronyensis genome.</title>
        <authorList>
            <person name="Postec A."/>
        </authorList>
    </citation>
    <scope>NUCLEOTIDE SEQUENCE</scope>
    <source>
        <strain evidence="2">FatNI3</strain>
    </source>
</reference>
<dbReference type="InterPro" id="IPR016571">
    <property type="entry name" value="Spore_coat_assembly_CotJB"/>
</dbReference>
<dbReference type="AlphaFoldDB" id="A0A8J8SGP7"/>
<name>A0A8J8SGP7_9FIRM</name>
<organism evidence="2 3">
    <name type="scientific">Vallitalea pronyensis</name>
    <dbReference type="NCBI Taxonomy" id="1348613"/>
    <lineage>
        <taxon>Bacteria</taxon>
        <taxon>Bacillati</taxon>
        <taxon>Bacillota</taxon>
        <taxon>Clostridia</taxon>
        <taxon>Lachnospirales</taxon>
        <taxon>Vallitaleaceae</taxon>
        <taxon>Vallitalea</taxon>
    </lineage>
</organism>
<dbReference type="EMBL" id="CP058649">
    <property type="protein sequence ID" value="QUI22587.1"/>
    <property type="molecule type" value="Genomic_DNA"/>
</dbReference>
<dbReference type="Pfam" id="PF12652">
    <property type="entry name" value="CotJB"/>
    <property type="match status" value="1"/>
</dbReference>
<dbReference type="Proteomes" id="UP000683246">
    <property type="component" value="Chromosome"/>
</dbReference>
<dbReference type="RefSeq" id="WP_212698077.1">
    <property type="nucleotide sequence ID" value="NZ_CP058649.1"/>
</dbReference>
<keyword evidence="2" id="KW-0167">Capsid protein</keyword>
<sequence length="82" mass="9853">MYNPKLMRDIQKLGFAVLDLNLYLDTHPDDKKALSDYNAIQCQYEKKREMYEMNVGPLVNFGMSPSKYPWQWLEGPWPWEHE</sequence>
<evidence type="ECO:0000313" key="3">
    <source>
        <dbReference type="Proteomes" id="UP000683246"/>
    </source>
</evidence>
<protein>
    <submittedName>
        <fullName evidence="2">Spore coat protein CotJB</fullName>
    </submittedName>
</protein>
<dbReference type="PIRSF" id="PIRSF010606">
    <property type="entry name" value="Spore_coat_CotJB"/>
    <property type="match status" value="1"/>
</dbReference>
<keyword evidence="2" id="KW-0946">Virion</keyword>
<evidence type="ECO:0000259" key="1">
    <source>
        <dbReference type="Pfam" id="PF12652"/>
    </source>
</evidence>